<evidence type="ECO:0000256" key="2">
    <source>
        <dbReference type="ARBA" id="ARBA00022448"/>
    </source>
</evidence>
<reference evidence="12 13" key="1">
    <citation type="journal article" date="2007" name="Nature">
        <title>Evolution of genes and genomes on the Drosophila phylogeny.</title>
        <authorList>
            <consortium name="Drosophila 12 Genomes Consortium"/>
            <person name="Clark A.G."/>
            <person name="Eisen M.B."/>
            <person name="Smith D.R."/>
            <person name="Bergman C.M."/>
            <person name="Oliver B."/>
            <person name="Markow T.A."/>
            <person name="Kaufman T.C."/>
            <person name="Kellis M."/>
            <person name="Gelbart W."/>
            <person name="Iyer V.N."/>
            <person name="Pollard D.A."/>
            <person name="Sackton T.B."/>
            <person name="Larracuente A.M."/>
            <person name="Singh N.D."/>
            <person name="Abad J.P."/>
            <person name="Abt D.N."/>
            <person name="Adryan B."/>
            <person name="Aguade M."/>
            <person name="Akashi H."/>
            <person name="Anderson W.W."/>
            <person name="Aquadro C.F."/>
            <person name="Ardell D.H."/>
            <person name="Arguello R."/>
            <person name="Artieri C.G."/>
            <person name="Barbash D.A."/>
            <person name="Barker D."/>
            <person name="Barsanti P."/>
            <person name="Batterham P."/>
            <person name="Batzoglou S."/>
            <person name="Begun D."/>
            <person name="Bhutkar A."/>
            <person name="Blanco E."/>
            <person name="Bosak S.A."/>
            <person name="Bradley R.K."/>
            <person name="Brand A.D."/>
            <person name="Brent M.R."/>
            <person name="Brooks A.N."/>
            <person name="Brown R.H."/>
            <person name="Butlin R.K."/>
            <person name="Caggese C."/>
            <person name="Calvi B.R."/>
            <person name="Bernardo de Carvalho A."/>
            <person name="Caspi A."/>
            <person name="Castrezana S."/>
            <person name="Celniker S.E."/>
            <person name="Chang J.L."/>
            <person name="Chapple C."/>
            <person name="Chatterji S."/>
            <person name="Chinwalla A."/>
            <person name="Civetta A."/>
            <person name="Clifton S.W."/>
            <person name="Comeron J.M."/>
            <person name="Costello J.C."/>
            <person name="Coyne J.A."/>
            <person name="Daub J."/>
            <person name="David R.G."/>
            <person name="Delcher A.L."/>
            <person name="Delehaunty K."/>
            <person name="Do C.B."/>
            <person name="Ebling H."/>
            <person name="Edwards K."/>
            <person name="Eickbush T."/>
            <person name="Evans J.D."/>
            <person name="Filipski A."/>
            <person name="Findeiss S."/>
            <person name="Freyhult E."/>
            <person name="Fulton L."/>
            <person name="Fulton R."/>
            <person name="Garcia A.C."/>
            <person name="Gardiner A."/>
            <person name="Garfield D.A."/>
            <person name="Garvin B.E."/>
            <person name="Gibson G."/>
            <person name="Gilbert D."/>
            <person name="Gnerre S."/>
            <person name="Godfrey J."/>
            <person name="Good R."/>
            <person name="Gotea V."/>
            <person name="Gravely B."/>
            <person name="Greenberg A.J."/>
            <person name="Griffiths-Jones S."/>
            <person name="Gross S."/>
            <person name="Guigo R."/>
            <person name="Gustafson E.A."/>
            <person name="Haerty W."/>
            <person name="Hahn M.W."/>
            <person name="Halligan D.L."/>
            <person name="Halpern A.L."/>
            <person name="Halter G.M."/>
            <person name="Han M.V."/>
            <person name="Heger A."/>
            <person name="Hillier L."/>
            <person name="Hinrichs A.S."/>
            <person name="Holmes I."/>
            <person name="Hoskins R.A."/>
            <person name="Hubisz M.J."/>
            <person name="Hultmark D."/>
            <person name="Huntley M.A."/>
            <person name="Jaffe D.B."/>
            <person name="Jagadeeshan S."/>
            <person name="Jeck W.R."/>
            <person name="Johnson J."/>
            <person name="Jones C.D."/>
            <person name="Jordan W.C."/>
            <person name="Karpen G.H."/>
            <person name="Kataoka E."/>
            <person name="Keightley P.D."/>
            <person name="Kheradpour P."/>
            <person name="Kirkness E.F."/>
            <person name="Koerich L.B."/>
            <person name="Kristiansen K."/>
            <person name="Kudrna D."/>
            <person name="Kulathinal R.J."/>
            <person name="Kumar S."/>
            <person name="Kwok R."/>
            <person name="Lander E."/>
            <person name="Langley C.H."/>
            <person name="Lapoint R."/>
            <person name="Lazzaro B.P."/>
            <person name="Lee S.J."/>
            <person name="Levesque L."/>
            <person name="Li R."/>
            <person name="Lin C.F."/>
            <person name="Lin M.F."/>
            <person name="Lindblad-Toh K."/>
            <person name="Llopart A."/>
            <person name="Long M."/>
            <person name="Low L."/>
            <person name="Lozovsky E."/>
            <person name="Lu J."/>
            <person name="Luo M."/>
            <person name="Machado C.A."/>
            <person name="Makalowski W."/>
            <person name="Marzo M."/>
            <person name="Matsuda M."/>
            <person name="Matzkin L."/>
            <person name="McAllister B."/>
            <person name="McBride C.S."/>
            <person name="McKernan B."/>
            <person name="McKernan K."/>
            <person name="Mendez-Lago M."/>
            <person name="Minx P."/>
            <person name="Mollenhauer M.U."/>
            <person name="Montooth K."/>
            <person name="Mount S.M."/>
            <person name="Mu X."/>
            <person name="Myers E."/>
            <person name="Negre B."/>
            <person name="Newfeld S."/>
            <person name="Nielsen R."/>
            <person name="Noor M.A."/>
            <person name="O'Grady P."/>
            <person name="Pachter L."/>
            <person name="Papaceit M."/>
            <person name="Parisi M.J."/>
            <person name="Parisi M."/>
            <person name="Parts L."/>
            <person name="Pedersen J.S."/>
            <person name="Pesole G."/>
            <person name="Phillippy A.M."/>
            <person name="Ponting C.P."/>
            <person name="Pop M."/>
            <person name="Porcelli D."/>
            <person name="Powell J.R."/>
            <person name="Prohaska S."/>
            <person name="Pruitt K."/>
            <person name="Puig M."/>
            <person name="Quesneville H."/>
            <person name="Ram K.R."/>
            <person name="Rand D."/>
            <person name="Rasmussen M.D."/>
            <person name="Reed L.K."/>
            <person name="Reenan R."/>
            <person name="Reily A."/>
            <person name="Remington K.A."/>
            <person name="Rieger T.T."/>
            <person name="Ritchie M.G."/>
            <person name="Robin C."/>
            <person name="Rogers Y.H."/>
            <person name="Rohde C."/>
            <person name="Rozas J."/>
            <person name="Rubenfield M.J."/>
            <person name="Ruiz A."/>
            <person name="Russo S."/>
            <person name="Salzberg S.L."/>
            <person name="Sanchez-Gracia A."/>
            <person name="Saranga D.J."/>
            <person name="Sato H."/>
            <person name="Schaeffer S.W."/>
            <person name="Schatz M.C."/>
            <person name="Schlenke T."/>
            <person name="Schwartz R."/>
            <person name="Segarra C."/>
            <person name="Singh R.S."/>
            <person name="Sirot L."/>
            <person name="Sirota M."/>
            <person name="Sisneros N.B."/>
            <person name="Smith C.D."/>
            <person name="Smith T.F."/>
            <person name="Spieth J."/>
            <person name="Stage D.E."/>
            <person name="Stark A."/>
            <person name="Stephan W."/>
            <person name="Strausberg R.L."/>
            <person name="Strempel S."/>
            <person name="Sturgill D."/>
            <person name="Sutton G."/>
            <person name="Sutton G.G."/>
            <person name="Tao W."/>
            <person name="Teichmann S."/>
            <person name="Tobari Y.N."/>
            <person name="Tomimura Y."/>
            <person name="Tsolas J.M."/>
            <person name="Valente V.L."/>
            <person name="Venter E."/>
            <person name="Venter J.C."/>
            <person name="Vicario S."/>
            <person name="Vieira F.G."/>
            <person name="Vilella A.J."/>
            <person name="Villasante A."/>
            <person name="Walenz B."/>
            <person name="Wang J."/>
            <person name="Wasserman M."/>
            <person name="Watts T."/>
            <person name="Wilson D."/>
            <person name="Wilson R.K."/>
            <person name="Wing R.A."/>
            <person name="Wolfner M.F."/>
            <person name="Wong A."/>
            <person name="Wong G.K."/>
            <person name="Wu C.I."/>
            <person name="Wu G."/>
            <person name="Yamamoto D."/>
            <person name="Yang H.P."/>
            <person name="Yang S.P."/>
            <person name="Yorke J.A."/>
            <person name="Yoshida K."/>
            <person name="Zdobnov E."/>
            <person name="Zhang P."/>
            <person name="Zhang Y."/>
            <person name="Zimin A.V."/>
            <person name="Baldwin J."/>
            <person name="Abdouelleil A."/>
            <person name="Abdulkadir J."/>
            <person name="Abebe A."/>
            <person name="Abera B."/>
            <person name="Abreu J."/>
            <person name="Acer S.C."/>
            <person name="Aftuck L."/>
            <person name="Alexander A."/>
            <person name="An P."/>
            <person name="Anderson E."/>
            <person name="Anderson S."/>
            <person name="Arachi H."/>
            <person name="Azer M."/>
            <person name="Bachantsang P."/>
            <person name="Barry A."/>
            <person name="Bayul T."/>
            <person name="Berlin A."/>
            <person name="Bessette D."/>
            <person name="Bloom T."/>
            <person name="Blye J."/>
            <person name="Boguslavskiy L."/>
            <person name="Bonnet C."/>
            <person name="Boukhgalter B."/>
            <person name="Bourzgui I."/>
            <person name="Brown A."/>
            <person name="Cahill P."/>
            <person name="Channer S."/>
            <person name="Cheshatsang Y."/>
            <person name="Chuda L."/>
            <person name="Citroen M."/>
            <person name="Collymore A."/>
            <person name="Cooke P."/>
            <person name="Costello M."/>
            <person name="D'Aco K."/>
            <person name="Daza R."/>
            <person name="De Haan G."/>
            <person name="DeGray S."/>
            <person name="DeMaso C."/>
            <person name="Dhargay N."/>
            <person name="Dooley K."/>
            <person name="Dooley E."/>
            <person name="Doricent M."/>
            <person name="Dorje P."/>
            <person name="Dorjee K."/>
            <person name="Dupes A."/>
            <person name="Elong R."/>
            <person name="Falk J."/>
            <person name="Farina A."/>
            <person name="Faro S."/>
            <person name="Ferguson D."/>
            <person name="Fisher S."/>
            <person name="Foley C.D."/>
            <person name="Franke A."/>
            <person name="Friedrich D."/>
            <person name="Gadbois L."/>
            <person name="Gearin G."/>
            <person name="Gearin C.R."/>
            <person name="Giannoukos G."/>
            <person name="Goode T."/>
            <person name="Graham J."/>
            <person name="Grandbois E."/>
            <person name="Grewal S."/>
            <person name="Gyaltsen K."/>
            <person name="Hafez N."/>
            <person name="Hagos B."/>
            <person name="Hall J."/>
            <person name="Henson C."/>
            <person name="Hollinger A."/>
            <person name="Honan T."/>
            <person name="Huard M.D."/>
            <person name="Hughes L."/>
            <person name="Hurhula B."/>
            <person name="Husby M.E."/>
            <person name="Kamat A."/>
            <person name="Kanga B."/>
            <person name="Kashin S."/>
            <person name="Khazanovich D."/>
            <person name="Kisner P."/>
            <person name="Lance K."/>
            <person name="Lara M."/>
            <person name="Lee W."/>
            <person name="Lennon N."/>
            <person name="Letendre F."/>
            <person name="LeVine R."/>
            <person name="Lipovsky A."/>
            <person name="Liu X."/>
            <person name="Liu J."/>
            <person name="Liu S."/>
            <person name="Lokyitsang T."/>
            <person name="Lokyitsang Y."/>
            <person name="Lubonja R."/>
            <person name="Lui A."/>
            <person name="MacDonald P."/>
            <person name="Magnisalis V."/>
            <person name="Maru K."/>
            <person name="Matthews C."/>
            <person name="McCusker W."/>
            <person name="McDonough S."/>
            <person name="Mehta T."/>
            <person name="Meldrim J."/>
            <person name="Meneus L."/>
            <person name="Mihai O."/>
            <person name="Mihalev A."/>
            <person name="Mihova T."/>
            <person name="Mittelman R."/>
            <person name="Mlenga V."/>
            <person name="Montmayeur A."/>
            <person name="Mulrain L."/>
            <person name="Navidi A."/>
            <person name="Naylor J."/>
            <person name="Negash T."/>
            <person name="Nguyen T."/>
            <person name="Nguyen N."/>
            <person name="Nicol R."/>
            <person name="Norbu C."/>
            <person name="Norbu N."/>
            <person name="Novod N."/>
            <person name="O'Neill B."/>
            <person name="Osman S."/>
            <person name="Markiewicz E."/>
            <person name="Oyono O.L."/>
            <person name="Patti C."/>
            <person name="Phunkhang P."/>
            <person name="Pierre F."/>
            <person name="Priest M."/>
            <person name="Raghuraman S."/>
            <person name="Rege F."/>
            <person name="Reyes R."/>
            <person name="Rise C."/>
            <person name="Rogov P."/>
            <person name="Ross K."/>
            <person name="Ryan E."/>
            <person name="Settipalli S."/>
            <person name="Shea T."/>
            <person name="Sherpa N."/>
            <person name="Shi L."/>
            <person name="Shih D."/>
            <person name="Sparrow T."/>
            <person name="Spaulding J."/>
            <person name="Stalker J."/>
            <person name="Stange-Thomann N."/>
            <person name="Stavropoulos S."/>
            <person name="Stone C."/>
            <person name="Strader C."/>
            <person name="Tesfaye S."/>
            <person name="Thomson T."/>
            <person name="Thoulutsang Y."/>
            <person name="Thoulutsang D."/>
            <person name="Topham K."/>
            <person name="Topping I."/>
            <person name="Tsamla T."/>
            <person name="Vassiliev H."/>
            <person name="Vo A."/>
            <person name="Wangchuk T."/>
            <person name="Wangdi T."/>
            <person name="Weiand M."/>
            <person name="Wilkinson J."/>
            <person name="Wilson A."/>
            <person name="Yadav S."/>
            <person name="Young G."/>
            <person name="Yu Q."/>
            <person name="Zembek L."/>
            <person name="Zhong D."/>
            <person name="Zimmer A."/>
            <person name="Zwirko Z."/>
            <person name="Jaffe D.B."/>
            <person name="Alvarez P."/>
            <person name="Brockman W."/>
            <person name="Butler J."/>
            <person name="Chin C."/>
            <person name="Gnerre S."/>
            <person name="Grabherr M."/>
            <person name="Kleber M."/>
            <person name="Mauceli E."/>
            <person name="MacCallum I."/>
        </authorList>
    </citation>
    <scope>NUCLEOTIDE SEQUENCE [LARGE SCALE GENOMIC DNA]</scope>
    <source>
        <strain evidence="13">Tucson 15287-2541.00</strain>
    </source>
</reference>
<evidence type="ECO:0000259" key="11">
    <source>
        <dbReference type="PROSITE" id="PS51847"/>
    </source>
</evidence>
<dbReference type="InParanoid" id="B4J3L3"/>
<gene>
    <name evidence="12" type="primary">Dgri\GH16132</name>
    <name evidence="12" type="ORF">Dgri_GH16132</name>
</gene>
<proteinExistence type="predicted"/>
<sequence>MSGSIEGVSPTTSGPNLIAALSSSATAAPSAGAGGAGAVDSVNAPVGTWKLIKGKVSQTIEEIKSSKHHTQQPTAVIPIIVANEPTTCATVGWTNDPDSETEGITINANTQSEEQQQQQQHNSDSDPEIELVDSISLGSAEAGPAAAIPTEGSRLRRGIAHIKSKVKAKQQASAMTKKDLISNPSSTTTSSLRSNFLRRRNNADLNTEASTSAQAEVSQLRESASAPEIPIESGKSKRGILLARKDVEIESGVEVLEDMIPSASAQTLSSDQKSGEVQFNDVDTVKRRSTLDLTLRPNTSSQVPARPFADAPPNDASVKSKMTDSLISIWTTLSSPSNLNWRSRPAVQPLLLGACVFVMIVLPFPDFVRGVLSTILFIIIMNYCSSYVTYILERFVLKTHPERKPFLIPNYSSMGICEIPSVEEHKTIKTYSGWLMELDSYDPNTFSFTLTRAIYVRLDGAILKISGTNARIPKRRMWNEKPIDRAKVLFTDHRSYDLRDARIELLPVGLAKKRFFNRKYPIQLIVKNCGFYTPTDQPVHTPNTGDATPAAGDENDKSTDFGTTVLFADLRQLHNTVTPDQDLKDITIPCGDEVRLLIFARCDREKEDWYRRFQAASKGCVHESDLQVPMAHFVDDTDLQAAAAQHAINLTMGGSNKDTEDPSVYSFHNEETGSNTPDTLEELLEEDTIPDATKDGYEGLIMSADVARNPADYVKFMTVYQARRAKRQEDELWKGIDQSLFLGPSGSVVWANVVMGRCLFSWLHDAALHLKIQDFLQKKLNSIKLPSFMEEVVITKIYLGESPVLFHRISQPMLDERGIWLDADVTYEGLAHITVTTKLNLLRVRSKPKASPGTADSGTVLQDPPLDVRNLPDDGTQDSNQAIYDSDAESSGGSSTESESASPGTSAENQNNTEFFQNSPGNARRIFKIVDRIATSNLFQYATELPYVQRAMENMSANITLRVDLKGMVARGTLNIPPPPSDRVWMCFRGPPRLWISTKPQVGDKSMDWSIVTNVIESKLCEAVNKFLVYPNMVDFSIQFLAKPNADEEAMGSSS</sequence>
<dbReference type="Proteomes" id="UP000001070">
    <property type="component" value="Unassembled WGS sequence"/>
</dbReference>
<feature type="region of interest" description="Disordered" evidence="9">
    <location>
        <begin position="207"/>
        <end position="228"/>
    </location>
</feature>
<name>B4J3L3_DROGR</name>
<dbReference type="GO" id="GO:0008289">
    <property type="term" value="F:lipid binding"/>
    <property type="evidence" value="ECO:0007669"/>
    <property type="project" value="UniProtKB-KW"/>
</dbReference>
<feature type="transmembrane region" description="Helical" evidence="10">
    <location>
        <begin position="371"/>
        <end position="392"/>
    </location>
</feature>
<dbReference type="OrthoDB" id="26740at2759"/>
<feature type="compositionally biased region" description="Polar residues" evidence="9">
    <location>
        <begin position="909"/>
        <end position="919"/>
    </location>
</feature>
<evidence type="ECO:0000256" key="7">
    <source>
        <dbReference type="ARBA" id="ARBA00023121"/>
    </source>
</evidence>
<keyword evidence="3 10" id="KW-0812">Transmembrane</keyword>
<keyword evidence="5 10" id="KW-1133">Transmembrane helix</keyword>
<feature type="region of interest" description="Disordered" evidence="9">
    <location>
        <begin position="652"/>
        <end position="677"/>
    </location>
</feature>
<dbReference type="PhylomeDB" id="B4J3L3"/>
<evidence type="ECO:0000256" key="5">
    <source>
        <dbReference type="ARBA" id="ARBA00022989"/>
    </source>
</evidence>
<evidence type="ECO:0000256" key="6">
    <source>
        <dbReference type="ARBA" id="ARBA00023055"/>
    </source>
</evidence>
<evidence type="ECO:0000256" key="1">
    <source>
        <dbReference type="ARBA" id="ARBA00004586"/>
    </source>
</evidence>
<feature type="region of interest" description="Disordered" evidence="9">
    <location>
        <begin position="846"/>
        <end position="919"/>
    </location>
</feature>
<dbReference type="PANTHER" id="PTHR13466">
    <property type="entry name" value="TEX2 PROTEIN-RELATED"/>
    <property type="match status" value="1"/>
</dbReference>
<organism evidence="13">
    <name type="scientific">Drosophila grimshawi</name>
    <name type="common">Hawaiian fruit fly</name>
    <name type="synonym">Idiomyia grimshawi</name>
    <dbReference type="NCBI Taxonomy" id="7222"/>
    <lineage>
        <taxon>Eukaryota</taxon>
        <taxon>Metazoa</taxon>
        <taxon>Ecdysozoa</taxon>
        <taxon>Arthropoda</taxon>
        <taxon>Hexapoda</taxon>
        <taxon>Insecta</taxon>
        <taxon>Pterygota</taxon>
        <taxon>Neoptera</taxon>
        <taxon>Endopterygota</taxon>
        <taxon>Diptera</taxon>
        <taxon>Brachycera</taxon>
        <taxon>Muscomorpha</taxon>
        <taxon>Ephydroidea</taxon>
        <taxon>Drosophilidae</taxon>
        <taxon>Drosophila</taxon>
        <taxon>Hawaiian Drosophila</taxon>
    </lineage>
</organism>
<evidence type="ECO:0000256" key="9">
    <source>
        <dbReference type="SAM" id="MobiDB-lite"/>
    </source>
</evidence>
<feature type="compositionally biased region" description="Polar residues" evidence="9">
    <location>
        <begin position="207"/>
        <end position="222"/>
    </location>
</feature>
<feature type="compositionally biased region" description="Low complexity" evidence="9">
    <location>
        <begin position="181"/>
        <end position="192"/>
    </location>
</feature>
<feature type="domain" description="SMP-LTD" evidence="11">
    <location>
        <begin position="744"/>
        <end position="1039"/>
    </location>
</feature>
<keyword evidence="4" id="KW-0256">Endoplasmic reticulum</keyword>
<dbReference type="OMA" id="TECITVN"/>
<dbReference type="AlphaFoldDB" id="B4J3L3"/>
<keyword evidence="7" id="KW-0446">Lipid-binding</keyword>
<dbReference type="PANTHER" id="PTHR13466:SF0">
    <property type="entry name" value="SMP-LTD DOMAIN-CONTAINING PROTEIN"/>
    <property type="match status" value="1"/>
</dbReference>
<evidence type="ECO:0000256" key="8">
    <source>
        <dbReference type="ARBA" id="ARBA00023136"/>
    </source>
</evidence>
<dbReference type="HOGENOM" id="CLU_288410_0_0_1"/>
<feature type="region of interest" description="Disordered" evidence="9">
    <location>
        <begin position="170"/>
        <end position="192"/>
    </location>
</feature>
<evidence type="ECO:0000256" key="4">
    <source>
        <dbReference type="ARBA" id="ARBA00022824"/>
    </source>
</evidence>
<dbReference type="GO" id="GO:0006869">
    <property type="term" value="P:lipid transport"/>
    <property type="evidence" value="ECO:0007669"/>
    <property type="project" value="UniProtKB-KW"/>
</dbReference>
<comment type="subcellular location">
    <subcellularLocation>
        <location evidence="1">Endoplasmic reticulum membrane</location>
    </subcellularLocation>
</comment>
<dbReference type="GO" id="GO:0005789">
    <property type="term" value="C:endoplasmic reticulum membrane"/>
    <property type="evidence" value="ECO:0007669"/>
    <property type="project" value="UniProtKB-SubCell"/>
</dbReference>
<dbReference type="eggNOG" id="KOG2238">
    <property type="taxonomic scope" value="Eukaryota"/>
</dbReference>
<evidence type="ECO:0000256" key="10">
    <source>
        <dbReference type="SAM" id="Phobius"/>
    </source>
</evidence>
<keyword evidence="8 10" id="KW-0472">Membrane</keyword>
<protein>
    <submittedName>
        <fullName evidence="12">GH16132</fullName>
    </submittedName>
</protein>
<accession>B4J3L3</accession>
<feature type="compositionally biased region" description="Low complexity" evidence="9">
    <location>
        <begin position="889"/>
        <end position="908"/>
    </location>
</feature>
<keyword evidence="6" id="KW-0445">Lipid transport</keyword>
<dbReference type="CDD" id="cd21675">
    <property type="entry name" value="SMP_TEX2"/>
    <property type="match status" value="1"/>
</dbReference>
<dbReference type="InterPro" id="IPR031468">
    <property type="entry name" value="SMP_LBD"/>
</dbReference>
<dbReference type="EMBL" id="CH916366">
    <property type="protein sequence ID" value="EDV96215.1"/>
    <property type="molecule type" value="Genomic_DNA"/>
</dbReference>
<feature type="transmembrane region" description="Helical" evidence="10">
    <location>
        <begin position="346"/>
        <end position="364"/>
    </location>
</feature>
<dbReference type="STRING" id="7222.B4J3L3"/>
<evidence type="ECO:0000313" key="12">
    <source>
        <dbReference type="EMBL" id="EDV96215.1"/>
    </source>
</evidence>
<dbReference type="PROSITE" id="PS51847">
    <property type="entry name" value="SMP"/>
    <property type="match status" value="1"/>
</dbReference>
<dbReference type="FunCoup" id="B4J3L3">
    <property type="interactions" value="586"/>
</dbReference>
<keyword evidence="2" id="KW-0813">Transport</keyword>
<evidence type="ECO:0000256" key="3">
    <source>
        <dbReference type="ARBA" id="ARBA00022692"/>
    </source>
</evidence>
<evidence type="ECO:0000313" key="13">
    <source>
        <dbReference type="Proteomes" id="UP000001070"/>
    </source>
</evidence>
<keyword evidence="13" id="KW-1185">Reference proteome</keyword>